<organism evidence="7 8">
    <name type="scientific">Dentipellis fragilis</name>
    <dbReference type="NCBI Taxonomy" id="205917"/>
    <lineage>
        <taxon>Eukaryota</taxon>
        <taxon>Fungi</taxon>
        <taxon>Dikarya</taxon>
        <taxon>Basidiomycota</taxon>
        <taxon>Agaricomycotina</taxon>
        <taxon>Agaricomycetes</taxon>
        <taxon>Russulales</taxon>
        <taxon>Hericiaceae</taxon>
        <taxon>Dentipellis</taxon>
    </lineage>
</organism>
<evidence type="ECO:0000256" key="1">
    <source>
        <dbReference type="ARBA" id="ARBA00010088"/>
    </source>
</evidence>
<dbReference type="InterPro" id="IPR010497">
    <property type="entry name" value="Epoxide_hydro_N"/>
</dbReference>
<proteinExistence type="inferred from homology"/>
<dbReference type="PANTHER" id="PTHR21661:SF35">
    <property type="entry name" value="EPOXIDE HYDROLASE"/>
    <property type="match status" value="1"/>
</dbReference>
<evidence type="ECO:0000256" key="4">
    <source>
        <dbReference type="PIRSR" id="PIRSR001112-1"/>
    </source>
</evidence>
<dbReference type="EMBL" id="SEOQ01000216">
    <property type="protein sequence ID" value="TFY66810.1"/>
    <property type="molecule type" value="Genomic_DNA"/>
</dbReference>
<dbReference type="Pfam" id="PF06441">
    <property type="entry name" value="EHN"/>
    <property type="match status" value="1"/>
</dbReference>
<dbReference type="STRING" id="205917.A0A4Y9YYH0"/>
<dbReference type="AlphaFoldDB" id="A0A4Y9YYH0"/>
<evidence type="ECO:0000259" key="6">
    <source>
        <dbReference type="Pfam" id="PF06441"/>
    </source>
</evidence>
<keyword evidence="8" id="KW-1185">Reference proteome</keyword>
<feature type="active site" description="Proton donor" evidence="4">
    <location>
        <position position="338"/>
    </location>
</feature>
<evidence type="ECO:0000256" key="2">
    <source>
        <dbReference type="ARBA" id="ARBA00022797"/>
    </source>
</evidence>
<dbReference type="PANTHER" id="PTHR21661">
    <property type="entry name" value="EPOXIDE HYDROLASE 1-RELATED"/>
    <property type="match status" value="1"/>
</dbReference>
<evidence type="ECO:0008006" key="9">
    <source>
        <dbReference type="Google" id="ProtNLM"/>
    </source>
</evidence>
<dbReference type="OrthoDB" id="7130006at2759"/>
<dbReference type="Pfam" id="PF00561">
    <property type="entry name" value="Abhydrolase_1"/>
    <property type="match status" value="1"/>
</dbReference>
<keyword evidence="3" id="KW-0378">Hydrolase</keyword>
<dbReference type="GO" id="GO:0004301">
    <property type="term" value="F:epoxide hydrolase activity"/>
    <property type="evidence" value="ECO:0007669"/>
    <property type="project" value="TreeGrafter"/>
</dbReference>
<dbReference type="PIRSF" id="PIRSF001112">
    <property type="entry name" value="Epoxide_hydrolase"/>
    <property type="match status" value="1"/>
</dbReference>
<evidence type="ECO:0000313" key="8">
    <source>
        <dbReference type="Proteomes" id="UP000298327"/>
    </source>
</evidence>
<protein>
    <recommendedName>
        <fullName evidence="9">Epoxide hydrolase N-terminal domain-containing protein</fullName>
    </recommendedName>
</protein>
<dbReference type="SUPFAM" id="SSF53474">
    <property type="entry name" value="alpha/beta-Hydrolases"/>
    <property type="match status" value="1"/>
</dbReference>
<name>A0A4Y9YYH0_9AGAM</name>
<accession>A0A4Y9YYH0</accession>
<evidence type="ECO:0000259" key="5">
    <source>
        <dbReference type="Pfam" id="PF00561"/>
    </source>
</evidence>
<comment type="similarity">
    <text evidence="1">Belongs to the peptidase S33 family.</text>
</comment>
<dbReference type="PRINTS" id="PR00412">
    <property type="entry name" value="EPOXHYDRLASE"/>
</dbReference>
<dbReference type="InterPro" id="IPR000073">
    <property type="entry name" value="AB_hydrolase_1"/>
</dbReference>
<dbReference type="Proteomes" id="UP000298327">
    <property type="component" value="Unassembled WGS sequence"/>
</dbReference>
<gene>
    <name evidence="7" type="ORF">EVG20_g4268</name>
</gene>
<feature type="active site" description="Nucleophile" evidence="4">
    <location>
        <position position="204"/>
    </location>
</feature>
<dbReference type="InterPro" id="IPR016292">
    <property type="entry name" value="Epoxide_hydrolase"/>
</dbReference>
<sequence>MSESTAPANEVHFKIAIPDDALTLLHQKLAITRFPDELDDAGWEYGAPLDDVRRLGVRWKNGFDWRAQEAKLNAELPMFTRDLDVEGHGTLNVHYVHKRSEVEAAIPLLFVHGCEVATFVLRGVPLTKAPAGPGSFLEVRKILPLLTASSPDHPSFHVVALTLPGYAFSEAPRKKGFKLAHYGELANKLMLSLGYKEYVTQGGDWGSLITTYTASKYGPDHVKASHINFPLSVPPTPTTAPLQSLKYLLSWYTPAEKAGLQRTQEFAATGRGYWMEQSTQPQTLGYSLADSPIGLLAWVYEKLVNWTDAYPWDDDEVLTWVSVYWFSRSGPAASIRIYYELRKSGEAAKMPRPTVPLGLSRFPREIRVLPKDWSWSMGNVVFDAEHESGGHFAAHEKPEELVGDLRKMFGKGGPAFGVVLGKNGYVPA</sequence>
<dbReference type="InterPro" id="IPR029058">
    <property type="entry name" value="AB_hydrolase_fold"/>
</dbReference>
<comment type="caution">
    <text evidence="7">The sequence shown here is derived from an EMBL/GenBank/DDBJ whole genome shotgun (WGS) entry which is preliminary data.</text>
</comment>
<feature type="active site" description="Proton acceptor" evidence="4">
    <location>
        <position position="391"/>
    </location>
</feature>
<dbReference type="Gene3D" id="3.40.50.1820">
    <property type="entry name" value="alpha/beta hydrolase"/>
    <property type="match status" value="1"/>
</dbReference>
<reference evidence="7 8" key="1">
    <citation type="submission" date="2019-02" db="EMBL/GenBank/DDBJ databases">
        <title>Genome sequencing of the rare red list fungi Dentipellis fragilis.</title>
        <authorList>
            <person name="Buettner E."/>
            <person name="Kellner H."/>
        </authorList>
    </citation>
    <scope>NUCLEOTIDE SEQUENCE [LARGE SCALE GENOMIC DNA]</scope>
    <source>
        <strain evidence="7 8">DSM 105465</strain>
    </source>
</reference>
<feature type="domain" description="Epoxide hydrolase N-terminal" evidence="6">
    <location>
        <begin position="12"/>
        <end position="113"/>
    </location>
</feature>
<dbReference type="InterPro" id="IPR000639">
    <property type="entry name" value="Epox_hydrolase-like"/>
</dbReference>
<evidence type="ECO:0000313" key="7">
    <source>
        <dbReference type="EMBL" id="TFY66810.1"/>
    </source>
</evidence>
<feature type="domain" description="AB hydrolase-1" evidence="5">
    <location>
        <begin position="130"/>
        <end position="249"/>
    </location>
</feature>
<dbReference type="GO" id="GO:0097176">
    <property type="term" value="P:epoxide metabolic process"/>
    <property type="evidence" value="ECO:0007669"/>
    <property type="project" value="TreeGrafter"/>
</dbReference>
<keyword evidence="2" id="KW-0058">Aromatic hydrocarbons catabolism</keyword>
<evidence type="ECO:0000256" key="3">
    <source>
        <dbReference type="ARBA" id="ARBA00022801"/>
    </source>
</evidence>